<dbReference type="InterPro" id="IPR002182">
    <property type="entry name" value="NB-ARC"/>
</dbReference>
<dbReference type="SUPFAM" id="SSF52540">
    <property type="entry name" value="P-loop containing nucleoside triphosphate hydrolases"/>
    <property type="match status" value="1"/>
</dbReference>
<dbReference type="Pfam" id="PF23598">
    <property type="entry name" value="LRR_14"/>
    <property type="match status" value="1"/>
</dbReference>
<dbReference type="InterPro" id="IPR055414">
    <property type="entry name" value="LRR_R13L4/SHOC2-like"/>
</dbReference>
<dbReference type="EMBL" id="OX459124">
    <property type="protein sequence ID" value="CAI9113462.1"/>
    <property type="molecule type" value="Genomic_DNA"/>
</dbReference>
<keyword evidence="8" id="KW-0067">ATP-binding</keyword>
<evidence type="ECO:0000256" key="7">
    <source>
        <dbReference type="ARBA" id="ARBA00022821"/>
    </source>
</evidence>
<reference evidence="14" key="1">
    <citation type="submission" date="2023-03" db="EMBL/GenBank/DDBJ databases">
        <authorList>
            <person name="Julca I."/>
        </authorList>
    </citation>
    <scope>NUCLEOTIDE SEQUENCE</scope>
</reference>
<keyword evidence="7" id="KW-0611">Plant defense</keyword>
<keyword evidence="4" id="KW-0381">Hypersensitive response</keyword>
<keyword evidence="6" id="KW-0547">Nucleotide-binding</keyword>
<evidence type="ECO:0000313" key="14">
    <source>
        <dbReference type="EMBL" id="CAI9113462.1"/>
    </source>
</evidence>
<dbReference type="GO" id="GO:0043531">
    <property type="term" value="F:ADP binding"/>
    <property type="evidence" value="ECO:0007669"/>
    <property type="project" value="InterPro"/>
</dbReference>
<dbReference type="PRINTS" id="PR00364">
    <property type="entry name" value="DISEASERSIST"/>
</dbReference>
<dbReference type="Gene3D" id="1.10.8.430">
    <property type="entry name" value="Helical domain of apoptotic protease-activating factors"/>
    <property type="match status" value="1"/>
</dbReference>
<comment type="function">
    <text evidence="1">Confers resistance to late blight (Phytophthora infestans) races carrying the avirulence gene Avr1. Resistance proteins guard the plant against pathogens that contain an appropriate avirulence protein via an indirect interaction with this avirulence protein. That triggers a defense system including the hypersensitive response, which restricts the pathogen growth.</text>
</comment>
<evidence type="ECO:0000256" key="1">
    <source>
        <dbReference type="ARBA" id="ARBA00002074"/>
    </source>
</evidence>
<keyword evidence="3" id="KW-0433">Leucine-rich repeat</keyword>
<dbReference type="InterPro" id="IPR027417">
    <property type="entry name" value="P-loop_NTPase"/>
</dbReference>
<evidence type="ECO:0000256" key="9">
    <source>
        <dbReference type="SAM" id="Coils"/>
    </source>
</evidence>
<proteinExistence type="inferred from homology"/>
<dbReference type="PANTHER" id="PTHR23155:SF1152">
    <property type="entry name" value="AAA+ ATPASE DOMAIN-CONTAINING PROTEIN"/>
    <property type="match status" value="1"/>
</dbReference>
<evidence type="ECO:0000256" key="2">
    <source>
        <dbReference type="ARBA" id="ARBA00008894"/>
    </source>
</evidence>
<feature type="domain" description="Disease resistance R13L4/SHOC-2-like LRR" evidence="13">
    <location>
        <begin position="774"/>
        <end position="917"/>
    </location>
</feature>
<evidence type="ECO:0000259" key="12">
    <source>
        <dbReference type="Pfam" id="PF12061"/>
    </source>
</evidence>
<accession>A0AAV1E1X4</accession>
<dbReference type="Gene3D" id="3.40.50.300">
    <property type="entry name" value="P-loop containing nucleotide triphosphate hydrolases"/>
    <property type="match status" value="1"/>
</dbReference>
<evidence type="ECO:0000256" key="4">
    <source>
        <dbReference type="ARBA" id="ARBA00022667"/>
    </source>
</evidence>
<feature type="domain" description="NB-ARC" evidence="11">
    <location>
        <begin position="453"/>
        <end position="613"/>
    </location>
</feature>
<gene>
    <name evidence="14" type="ORF">OLC1_LOCUS20475</name>
</gene>
<dbReference type="Pfam" id="PF00931">
    <property type="entry name" value="NB-ARC"/>
    <property type="match status" value="1"/>
</dbReference>
<evidence type="ECO:0000256" key="8">
    <source>
        <dbReference type="ARBA" id="ARBA00022840"/>
    </source>
</evidence>
<dbReference type="GO" id="GO:0005524">
    <property type="term" value="F:ATP binding"/>
    <property type="evidence" value="ECO:0007669"/>
    <property type="project" value="UniProtKB-KW"/>
</dbReference>
<feature type="coiled-coil region" evidence="9">
    <location>
        <begin position="1235"/>
        <end position="1297"/>
    </location>
</feature>
<dbReference type="Pfam" id="PF12061">
    <property type="entry name" value="NB-LRR"/>
    <property type="match status" value="1"/>
</dbReference>
<dbReference type="GO" id="GO:0005737">
    <property type="term" value="C:cytoplasm"/>
    <property type="evidence" value="ECO:0007669"/>
    <property type="project" value="UniProtKB-SubCell"/>
</dbReference>
<organism evidence="14 15">
    <name type="scientific">Oldenlandia corymbosa var. corymbosa</name>
    <dbReference type="NCBI Taxonomy" id="529605"/>
    <lineage>
        <taxon>Eukaryota</taxon>
        <taxon>Viridiplantae</taxon>
        <taxon>Streptophyta</taxon>
        <taxon>Embryophyta</taxon>
        <taxon>Tracheophyta</taxon>
        <taxon>Spermatophyta</taxon>
        <taxon>Magnoliopsida</taxon>
        <taxon>eudicotyledons</taxon>
        <taxon>Gunneridae</taxon>
        <taxon>Pentapetalae</taxon>
        <taxon>asterids</taxon>
        <taxon>lamiids</taxon>
        <taxon>Gentianales</taxon>
        <taxon>Rubiaceae</taxon>
        <taxon>Rubioideae</taxon>
        <taxon>Spermacoceae</taxon>
        <taxon>Hedyotis-Oldenlandia complex</taxon>
        <taxon>Oldenlandia</taxon>
    </lineage>
</organism>
<evidence type="ECO:0000256" key="10">
    <source>
        <dbReference type="SAM" id="MobiDB-lite"/>
    </source>
</evidence>
<feature type="region of interest" description="Disordered" evidence="10">
    <location>
        <begin position="1441"/>
        <end position="1485"/>
    </location>
</feature>
<evidence type="ECO:0000259" key="13">
    <source>
        <dbReference type="Pfam" id="PF23598"/>
    </source>
</evidence>
<dbReference type="GO" id="GO:0009626">
    <property type="term" value="P:plant-type hypersensitive response"/>
    <property type="evidence" value="ECO:0007669"/>
    <property type="project" value="UniProtKB-KW"/>
</dbReference>
<dbReference type="Proteomes" id="UP001161247">
    <property type="component" value="Chromosome 7"/>
</dbReference>
<comment type="similarity">
    <text evidence="2">Belongs to the disease resistance NB-LRR family.</text>
</comment>
<evidence type="ECO:0000256" key="5">
    <source>
        <dbReference type="ARBA" id="ARBA00022737"/>
    </source>
</evidence>
<dbReference type="PANTHER" id="PTHR23155">
    <property type="entry name" value="DISEASE RESISTANCE PROTEIN RP"/>
    <property type="match status" value="1"/>
</dbReference>
<keyword evidence="5" id="KW-0677">Repeat</keyword>
<dbReference type="InterPro" id="IPR032675">
    <property type="entry name" value="LRR_dom_sf"/>
</dbReference>
<evidence type="ECO:0000256" key="3">
    <source>
        <dbReference type="ARBA" id="ARBA00022614"/>
    </source>
</evidence>
<dbReference type="FunFam" id="3.40.50.300:FF:001091">
    <property type="entry name" value="Probable disease resistance protein At1g61300"/>
    <property type="match status" value="1"/>
</dbReference>
<evidence type="ECO:0000259" key="11">
    <source>
        <dbReference type="Pfam" id="PF00931"/>
    </source>
</evidence>
<dbReference type="SUPFAM" id="SSF52058">
    <property type="entry name" value="L domain-like"/>
    <property type="match status" value="1"/>
</dbReference>
<sequence>MDSSCIVASIGCALHDLDFMLNKLSHSGRITREHVNFIFYLNGLKIFVLISARNLNNQLDDTNLPSVLLRIEDTVHKLSEQFHPEGELIELDVSVADELLRDIESIHDETDEWYFTMRDLVLLQFGDSLFTIDDISKIITSILDVLREYRNEEEIHDILGMEALVDQVKLLQTLICFVEKPTQQLLAHANNVAIRTHLHFMCPRALHGLVEESLDEERLDELLFTWVQTIKPINPQVSEIYTEALRSSMLSRQSPALADQHIDDGAFIATKNFLDCLIDHLWELLRLNNTDCLISVKDQMQELYRKFRSLRTILKQLLPDSIKADIVSLLHDAGVLIFSLYHPHTEVDLECFHDLLKTFKTTLLQLGEEDPPVECLIDHLLVSDLPISSSTLVDAIMEDIRDIKPKIKVTIPGIEGKRQQKRPKVATMTYNRLPSRTTKNEVVGFADAAKLIKDRLTNRLKKLKVIAIVGMPGVGKTTLATKVYNDISICYHFQVRAWCPISQELDKKRVLFQLLKQVDPNCGCSELNEQDLVQRLWRSLKGKRYLILLDDIWDIEAWNSLAPAFPPDNYGSRIILTSRHQGIAPKHMLDQEPHFLQPLNEKESLELFQKKLLPGNGGFLDPALHDLVLQFVAYCKGLPLTIILVAGIVGTTKPEDWVKILKDLSSGDASVTEHCMQSLELSYKHLPDHLKPCLLYFGAFSEDKAKDDHFLHLVKGYGELSAFNELCNLRRLCIHSEVEHFKQSKLFCPRARSMLFNDPRRTLHCPEAIKDASFVISIFKLLRVLDLEKINLRCEFPSEISLLVQLAFLAIRGRFRCIPSSIAKLSNLETLIVNPHRNLISLPDSLWNLQKLKYLCITESFGIVPIENIDISPILSELDVFFGAAIPRDCSLERAMTKFPNIRKLKCLIGYDEDEESKYPHTDIVPHFLRQLESLFLLGTSHKVVKFSFLENMKELKLGPCIVSWEDMSTIGKLPNLQVLTLSDTELEGKTWEMKEGEFTQLRVLKLGRVKLVRWIAGDDQFECLQKLVLRDCFDLEEMPSNCLENVPTLETIEVMSSSKDTIGLFGDAKIFEIKNSDDEGSSNKVTKKRKLRSLVKASDASAKAKKKKTPILEGVEKQVEEPVPIEVDKEDDPSKVTSPIVEEVEAPILEDKVPEVVPVTERHPEWFKPIEATLEKKSIEDTDGSSTFTAAAAIYHFVDNRIEGPIIEEVAEALTEEESLKMLTTAMASILMREKTLKRDIQSLQAEKGVLEQEKQSSEASRKREEALRLSREQELASVQAMYKELEAKLSECRETHVPRSELPAWIMHFWSRMMSMDGLASILVGISNEAKILGGHGVAVAALERMESGKTINAGWLQQFIRPHPKKTLHEALKKGVQRLSDGQLPLFGPLCSTVPEMKSSMEISSFEGEVLTLLPDDAGEEVRVPELAPDFIGVEVEWKEDSSEGPVEDDGQSRPDPEETPVPPSAKETNENQPTQSQGPKEDSYFVHHCHLLILEEEEITQFPLYAMISSILRKFGDVHNTSKVKLLEKELSDVVKALNLRTHHRLVQRFKRQEEEWKRRLH</sequence>
<keyword evidence="9" id="KW-0175">Coiled coil</keyword>
<evidence type="ECO:0000313" key="15">
    <source>
        <dbReference type="Proteomes" id="UP001161247"/>
    </source>
</evidence>
<name>A0AAV1E1X4_OLDCO</name>
<keyword evidence="15" id="KW-1185">Reference proteome</keyword>
<protein>
    <submittedName>
        <fullName evidence="14">OLC1v1014068C1</fullName>
    </submittedName>
</protein>
<dbReference type="InterPro" id="IPR021929">
    <property type="entry name" value="R1A-like_N"/>
</dbReference>
<dbReference type="Gene3D" id="3.80.10.10">
    <property type="entry name" value="Ribonuclease Inhibitor"/>
    <property type="match status" value="1"/>
</dbReference>
<dbReference type="InterPro" id="IPR044974">
    <property type="entry name" value="Disease_R_plants"/>
</dbReference>
<feature type="domain" description="Late blight resistance protein R1A-like N-terminal" evidence="12">
    <location>
        <begin position="158"/>
        <end position="343"/>
    </location>
</feature>
<dbReference type="InterPro" id="IPR042197">
    <property type="entry name" value="Apaf_helical"/>
</dbReference>
<evidence type="ECO:0000256" key="6">
    <source>
        <dbReference type="ARBA" id="ARBA00022741"/>
    </source>
</evidence>